<feature type="compositionally biased region" description="Basic and acidic residues" evidence="1">
    <location>
        <begin position="355"/>
        <end position="368"/>
    </location>
</feature>
<name>A0AAW1SLE7_9CHLO</name>
<dbReference type="AlphaFoldDB" id="A0AAW1SLE7"/>
<gene>
    <name evidence="2" type="ORF">WJX84_006058</name>
</gene>
<organism evidence="2 3">
    <name type="scientific">Apatococcus fuscideae</name>
    <dbReference type="NCBI Taxonomy" id="2026836"/>
    <lineage>
        <taxon>Eukaryota</taxon>
        <taxon>Viridiplantae</taxon>
        <taxon>Chlorophyta</taxon>
        <taxon>core chlorophytes</taxon>
        <taxon>Trebouxiophyceae</taxon>
        <taxon>Chlorellales</taxon>
        <taxon>Chlorellaceae</taxon>
        <taxon>Apatococcus</taxon>
    </lineage>
</organism>
<reference evidence="2 3" key="1">
    <citation type="journal article" date="2024" name="Nat. Commun.">
        <title>Phylogenomics reveals the evolutionary origins of lichenization in chlorophyte algae.</title>
        <authorList>
            <person name="Puginier C."/>
            <person name="Libourel C."/>
            <person name="Otte J."/>
            <person name="Skaloud P."/>
            <person name="Haon M."/>
            <person name="Grisel S."/>
            <person name="Petersen M."/>
            <person name="Berrin J.G."/>
            <person name="Delaux P.M."/>
            <person name="Dal Grande F."/>
            <person name="Keller J."/>
        </authorList>
    </citation>
    <scope>NUCLEOTIDE SEQUENCE [LARGE SCALE GENOMIC DNA]</scope>
    <source>
        <strain evidence="2 3">SAG 2523</strain>
    </source>
</reference>
<dbReference type="EMBL" id="JALJOV010001437">
    <property type="protein sequence ID" value="KAK9847908.1"/>
    <property type="molecule type" value="Genomic_DNA"/>
</dbReference>
<feature type="region of interest" description="Disordered" evidence="1">
    <location>
        <begin position="355"/>
        <end position="383"/>
    </location>
</feature>
<keyword evidence="3" id="KW-1185">Reference proteome</keyword>
<accession>A0AAW1SLE7</accession>
<evidence type="ECO:0000256" key="1">
    <source>
        <dbReference type="SAM" id="MobiDB-lite"/>
    </source>
</evidence>
<evidence type="ECO:0000313" key="3">
    <source>
        <dbReference type="Proteomes" id="UP001485043"/>
    </source>
</evidence>
<dbReference type="Proteomes" id="UP001485043">
    <property type="component" value="Unassembled WGS sequence"/>
</dbReference>
<feature type="compositionally biased region" description="Low complexity" evidence="1">
    <location>
        <begin position="84"/>
        <end position="102"/>
    </location>
</feature>
<comment type="caution">
    <text evidence="2">The sequence shown here is derived from an EMBL/GenBank/DDBJ whole genome shotgun (WGS) entry which is preliminary data.</text>
</comment>
<proteinExistence type="predicted"/>
<protein>
    <submittedName>
        <fullName evidence="2">Uncharacterized protein</fullName>
    </submittedName>
</protein>
<sequence>MMLNYGRMQLRVFVTRLKASKAASRSGEKPGGRITHCADARSRYNNTFFCWAHSYAFSSCVVSYKIAFPVQASPKRKQPPTPSVSPTASPDASPVPSSDPVPNHFIAIPENERGRAHWLTPRGATFSIAAPSMHVRDAIGTQLLHSDDSELTIVRLPDGELDFPDLLELQLTLRESGTLLDRNGKVAYQPLDLVTPEVYDGTDMPTNMKWWPLQTLPSNMGTLGVFSSSTEFGYWACSDLYLLTNILLDPQEMLTDRGKPRHVTAAISAQEHSHCWVVVAMASLLQAQMASRFPEAHDMQPIQPCLPQYVQVLARPECPGQMQDRMQALSAALRFPKRVPGYPRTVGDHEMEAADMHKAQQAVKERHQQLHAGGSGRGEDHQP</sequence>
<evidence type="ECO:0000313" key="2">
    <source>
        <dbReference type="EMBL" id="KAK9847908.1"/>
    </source>
</evidence>
<feature type="region of interest" description="Disordered" evidence="1">
    <location>
        <begin position="72"/>
        <end position="102"/>
    </location>
</feature>